<gene>
    <name evidence="6" type="ORF">HCU74_01535</name>
</gene>
<proteinExistence type="inferred from homology"/>
<protein>
    <submittedName>
        <fullName evidence="6">Aromatic-ring-hydroxylating dioxygenase subunit beta</fullName>
    </submittedName>
</protein>
<keyword evidence="5" id="KW-0560">Oxidoreductase</keyword>
<dbReference type="SUPFAM" id="SSF54427">
    <property type="entry name" value="NTF2-like"/>
    <property type="match status" value="1"/>
</dbReference>
<sequence>MKITATQESLLRYFQIQQLLFHEAQLLDSWRLNEWLDLFTEDGGYFVPPTDVSAEEADPAKHLYYIADNRARLEERVIRLDKRTCHAEFPRSKVQHLVSNILLESDNGTEVGVSAGFVVYRTKNGHTDTFIGHYRYLLREVEGELKIVKKTCNLALDGLRPQAKISIIL</sequence>
<comment type="caution">
    <text evidence="6">The sequence shown here is derived from an EMBL/GenBank/DDBJ whole genome shotgun (WGS) entry which is preliminary data.</text>
</comment>
<evidence type="ECO:0000313" key="6">
    <source>
        <dbReference type="EMBL" id="NKI16091.1"/>
    </source>
</evidence>
<dbReference type="GO" id="GO:0051213">
    <property type="term" value="F:dioxygenase activity"/>
    <property type="evidence" value="ECO:0007669"/>
    <property type="project" value="UniProtKB-KW"/>
</dbReference>
<dbReference type="Proteomes" id="UP000765845">
    <property type="component" value="Unassembled WGS sequence"/>
</dbReference>
<comment type="similarity">
    <text evidence="2">Belongs to the bacterial ring-hydroxylating dioxygenase beta subunit family.</text>
</comment>
<keyword evidence="4 6" id="KW-0223">Dioxygenase</keyword>
<dbReference type="InterPro" id="IPR000391">
    <property type="entry name" value="Rng_hydr_dOase-bsu"/>
</dbReference>
<evidence type="ECO:0000256" key="1">
    <source>
        <dbReference type="ARBA" id="ARBA00005211"/>
    </source>
</evidence>
<evidence type="ECO:0000256" key="4">
    <source>
        <dbReference type="ARBA" id="ARBA00022964"/>
    </source>
</evidence>
<keyword evidence="7" id="KW-1185">Reference proteome</keyword>
<evidence type="ECO:0000256" key="3">
    <source>
        <dbReference type="ARBA" id="ARBA00022797"/>
    </source>
</evidence>
<dbReference type="CDD" id="cd00667">
    <property type="entry name" value="ring_hydroxylating_dioxygenases_beta"/>
    <property type="match status" value="1"/>
</dbReference>
<dbReference type="Gene3D" id="3.10.450.50">
    <property type="match status" value="1"/>
</dbReference>
<name>A0ABX1GAW3_9GAMM</name>
<organism evidence="6 7">
    <name type="scientific">Spongiibacter thalassae</name>
    <dbReference type="NCBI Taxonomy" id="2721624"/>
    <lineage>
        <taxon>Bacteria</taxon>
        <taxon>Pseudomonadati</taxon>
        <taxon>Pseudomonadota</taxon>
        <taxon>Gammaproteobacteria</taxon>
        <taxon>Cellvibrionales</taxon>
        <taxon>Spongiibacteraceae</taxon>
        <taxon>Spongiibacter</taxon>
    </lineage>
</organism>
<dbReference type="PANTHER" id="PTHR41534:SF2">
    <property type="entry name" value="3-PHENYLPROPIONATE_CINNAMIC ACID DIOXYGENASE SUBUNIT BETA"/>
    <property type="match status" value="1"/>
</dbReference>
<evidence type="ECO:0000256" key="2">
    <source>
        <dbReference type="ARBA" id="ARBA00009570"/>
    </source>
</evidence>
<dbReference type="PANTHER" id="PTHR41534">
    <property type="entry name" value="BLR3401 PROTEIN"/>
    <property type="match status" value="1"/>
</dbReference>
<dbReference type="Pfam" id="PF00866">
    <property type="entry name" value="Ring_hydroxyl_B"/>
    <property type="match status" value="1"/>
</dbReference>
<reference evidence="6 7" key="1">
    <citation type="submission" date="2020-04" db="EMBL/GenBank/DDBJ databases">
        <authorList>
            <person name="Yoon J."/>
        </authorList>
    </citation>
    <scope>NUCLEOTIDE SEQUENCE [LARGE SCALE GENOMIC DNA]</scope>
    <source>
        <strain evidence="6 7">KMU-166</strain>
    </source>
</reference>
<evidence type="ECO:0000256" key="5">
    <source>
        <dbReference type="ARBA" id="ARBA00023002"/>
    </source>
</evidence>
<dbReference type="RefSeq" id="WP_168448629.1">
    <property type="nucleotide sequence ID" value="NZ_JAAWWK010000001.1"/>
</dbReference>
<dbReference type="EMBL" id="JAAWWK010000001">
    <property type="protein sequence ID" value="NKI16091.1"/>
    <property type="molecule type" value="Genomic_DNA"/>
</dbReference>
<accession>A0ABX1GAW3</accession>
<dbReference type="InterPro" id="IPR032710">
    <property type="entry name" value="NTF2-like_dom_sf"/>
</dbReference>
<keyword evidence="3" id="KW-0058">Aromatic hydrocarbons catabolism</keyword>
<evidence type="ECO:0000313" key="7">
    <source>
        <dbReference type="Proteomes" id="UP000765845"/>
    </source>
</evidence>
<comment type="pathway">
    <text evidence="1">Aromatic compound metabolism.</text>
</comment>